<evidence type="ECO:0000256" key="5">
    <source>
        <dbReference type="ARBA" id="ARBA00022833"/>
    </source>
</evidence>
<dbReference type="EC" id="6.3.4.20" evidence="8"/>
<dbReference type="RefSeq" id="WP_003980856.1">
    <property type="nucleotide sequence ID" value="NZ_CP043497.1"/>
</dbReference>
<dbReference type="PANTHER" id="PTHR42914:SF1">
    <property type="entry name" value="7-CYANO-7-DEAZAGUANINE SYNTHASE"/>
    <property type="match status" value="1"/>
</dbReference>
<dbReference type="CDD" id="cd01995">
    <property type="entry name" value="QueC-like"/>
    <property type="match status" value="1"/>
</dbReference>
<evidence type="ECO:0000313" key="11">
    <source>
        <dbReference type="Proteomes" id="UP000829494"/>
    </source>
</evidence>
<evidence type="ECO:0000256" key="8">
    <source>
        <dbReference type="ARBA" id="ARBA00039149"/>
    </source>
</evidence>
<keyword evidence="2 10" id="KW-0436">Ligase</keyword>
<dbReference type="EMBL" id="CP094298">
    <property type="protein sequence ID" value="UNZ02327.1"/>
    <property type="molecule type" value="Genomic_DNA"/>
</dbReference>
<dbReference type="GO" id="GO:0016874">
    <property type="term" value="F:ligase activity"/>
    <property type="evidence" value="ECO:0007669"/>
    <property type="project" value="UniProtKB-KW"/>
</dbReference>
<comment type="catalytic activity">
    <reaction evidence="9">
        <text>7-carboxy-7-carbaguanine + NH4(+) + 2 ATP = 7-cyano-7-carbaguanine + 2 AMP + 2 diphosphate + 2 H(+)</text>
        <dbReference type="Rhea" id="RHEA:27982"/>
        <dbReference type="ChEBI" id="CHEBI:15378"/>
        <dbReference type="ChEBI" id="CHEBI:28938"/>
        <dbReference type="ChEBI" id="CHEBI:30616"/>
        <dbReference type="ChEBI" id="CHEBI:33019"/>
        <dbReference type="ChEBI" id="CHEBI:45075"/>
        <dbReference type="ChEBI" id="CHEBI:61036"/>
        <dbReference type="ChEBI" id="CHEBI:456215"/>
        <dbReference type="EC" id="6.3.4.20"/>
    </reaction>
</comment>
<evidence type="ECO:0000256" key="2">
    <source>
        <dbReference type="ARBA" id="ARBA00022598"/>
    </source>
</evidence>
<protein>
    <recommendedName>
        <fullName evidence="8">7-cyano-7-deazaguanine synthase</fullName>
        <ecNumber evidence="8">6.3.4.20</ecNumber>
    </recommendedName>
</protein>
<dbReference type="PANTHER" id="PTHR42914">
    <property type="entry name" value="7-CYANO-7-DEAZAGUANINE SYNTHASE"/>
    <property type="match status" value="1"/>
</dbReference>
<evidence type="ECO:0000256" key="4">
    <source>
        <dbReference type="ARBA" id="ARBA00022741"/>
    </source>
</evidence>
<keyword evidence="3" id="KW-0479">Metal-binding</keyword>
<dbReference type="GeneID" id="66858587"/>
<evidence type="ECO:0000256" key="3">
    <source>
        <dbReference type="ARBA" id="ARBA00022723"/>
    </source>
</evidence>
<dbReference type="PIRSF" id="PIRSF006293">
    <property type="entry name" value="ExsB"/>
    <property type="match status" value="1"/>
</dbReference>
<dbReference type="SUPFAM" id="SSF52402">
    <property type="entry name" value="Adenine nucleotide alpha hydrolases-like"/>
    <property type="match status" value="1"/>
</dbReference>
<keyword evidence="4" id="KW-0547">Nucleotide-binding</keyword>
<evidence type="ECO:0000256" key="6">
    <source>
        <dbReference type="ARBA" id="ARBA00022840"/>
    </source>
</evidence>
<dbReference type="Gene3D" id="3.40.50.620">
    <property type="entry name" value="HUPs"/>
    <property type="match status" value="1"/>
</dbReference>
<dbReference type="Pfam" id="PF06508">
    <property type="entry name" value="QueC"/>
    <property type="match status" value="1"/>
</dbReference>
<dbReference type="Proteomes" id="UP000829494">
    <property type="component" value="Chromosome"/>
</dbReference>
<keyword evidence="5" id="KW-0862">Zinc</keyword>
<evidence type="ECO:0000256" key="9">
    <source>
        <dbReference type="ARBA" id="ARBA00047890"/>
    </source>
</evidence>
<dbReference type="InterPro" id="IPR014729">
    <property type="entry name" value="Rossmann-like_a/b/a_fold"/>
</dbReference>
<proteinExistence type="inferred from homology"/>
<comment type="pathway">
    <text evidence="1">Purine metabolism; 7-cyano-7-deazaguanine biosynthesis.</text>
</comment>
<accession>A0ABY3YWW6</accession>
<keyword evidence="11" id="KW-1185">Reference proteome</keyword>
<keyword evidence="6" id="KW-0067">ATP-binding</keyword>
<reference evidence="10 11" key="1">
    <citation type="submission" date="2022-03" db="EMBL/GenBank/DDBJ databases">
        <title>Complete genome of Streptomyces rimosus ssp. rimosus R7 (=ATCC 10970).</title>
        <authorList>
            <person name="Beganovic S."/>
            <person name="Ruckert C."/>
            <person name="Busche T."/>
            <person name="Kalinowski J."/>
            <person name="Wittmann C."/>
        </authorList>
    </citation>
    <scope>NUCLEOTIDE SEQUENCE [LARGE SCALE GENOMIC DNA]</scope>
    <source>
        <strain evidence="10 11">R7</strain>
    </source>
</reference>
<evidence type="ECO:0000313" key="10">
    <source>
        <dbReference type="EMBL" id="UNZ02327.1"/>
    </source>
</evidence>
<evidence type="ECO:0000256" key="1">
    <source>
        <dbReference type="ARBA" id="ARBA00005061"/>
    </source>
</evidence>
<gene>
    <name evidence="10" type="primary">queC</name>
    <name evidence="10" type="ORF">SRIMR7_09225</name>
</gene>
<comment type="similarity">
    <text evidence="7">Belongs to the QueC family.</text>
</comment>
<evidence type="ECO:0000256" key="7">
    <source>
        <dbReference type="ARBA" id="ARBA00037993"/>
    </source>
</evidence>
<organism evidence="10 11">
    <name type="scientific">Streptomyces rimosus subsp. rimosus</name>
    <dbReference type="NCBI Taxonomy" id="132474"/>
    <lineage>
        <taxon>Bacteria</taxon>
        <taxon>Bacillati</taxon>
        <taxon>Actinomycetota</taxon>
        <taxon>Actinomycetes</taxon>
        <taxon>Kitasatosporales</taxon>
        <taxon>Streptomycetaceae</taxon>
        <taxon>Streptomyces</taxon>
    </lineage>
</organism>
<dbReference type="InterPro" id="IPR018317">
    <property type="entry name" value="QueC"/>
</dbReference>
<sequence>MTSAKTLVVLSGGIDSVVLAHACKAEGREISAIAIDYGQRHRKELEYAGRAAGKLNIDLTVADLGGYSRLMRGFSLTDADVTVPDEHYTRTGSVNVVPNRNPVFMTVAYAHAVLAGAQEMCLGFLAEDAATAPDTSPAFLTAFNAMEARALEGLADPPPRVTAPLITLRKADVLLLGTELGVDWRETWTCFKGERFHCGSCASCHDRRNAFAEADLPDPTRYQR</sequence>
<name>A0ABY3YWW6_STRRM</name>